<organism evidence="2 3">
    <name type="scientific">Pseudonocardia asaccharolytica DSM 44247 = NBRC 16224</name>
    <dbReference type="NCBI Taxonomy" id="1123024"/>
    <lineage>
        <taxon>Bacteria</taxon>
        <taxon>Bacillati</taxon>
        <taxon>Actinomycetota</taxon>
        <taxon>Actinomycetes</taxon>
        <taxon>Pseudonocardiales</taxon>
        <taxon>Pseudonocardiaceae</taxon>
        <taxon>Pseudonocardia</taxon>
    </lineage>
</organism>
<dbReference type="GO" id="GO:0003676">
    <property type="term" value="F:nucleic acid binding"/>
    <property type="evidence" value="ECO:0007669"/>
    <property type="project" value="InterPro"/>
</dbReference>
<dbReference type="AlphaFoldDB" id="A0A511DDI5"/>
<proteinExistence type="predicted"/>
<sequence>MICADELGPVSPRTFPPAPGWSPDGHRIKAPLTYARGADKTWVYGALRVRDGTEVTCCAPARNSDGWIGLLGQVARANPRGQIRIVTDNLSSHTSFKVRQWLARHPRVRQVFIPVRACWLNLQEGWWRLLRRAAFAGQTFADAHEIAAAVTLATAQLNARATPWVWGRLPPPHRTLRRKFIYLL</sequence>
<comment type="caution">
    <text evidence="2">The sequence shown here is derived from an EMBL/GenBank/DDBJ whole genome shotgun (WGS) entry which is preliminary data.</text>
</comment>
<evidence type="ECO:0000259" key="1">
    <source>
        <dbReference type="Pfam" id="PF13358"/>
    </source>
</evidence>
<dbReference type="EMBL" id="BJVI01000157">
    <property type="protein sequence ID" value="GEL21038.1"/>
    <property type="molecule type" value="Genomic_DNA"/>
</dbReference>
<dbReference type="InterPro" id="IPR038717">
    <property type="entry name" value="Tc1-like_DDE_dom"/>
</dbReference>
<dbReference type="Gene3D" id="3.30.420.10">
    <property type="entry name" value="Ribonuclease H-like superfamily/Ribonuclease H"/>
    <property type="match status" value="1"/>
</dbReference>
<keyword evidence="3" id="KW-1185">Reference proteome</keyword>
<dbReference type="Proteomes" id="UP000321328">
    <property type="component" value="Unassembled WGS sequence"/>
</dbReference>
<feature type="domain" description="Tc1-like transposase DDE" evidence="1">
    <location>
        <begin position="1"/>
        <end position="145"/>
    </location>
</feature>
<evidence type="ECO:0000313" key="2">
    <source>
        <dbReference type="EMBL" id="GEL21038.1"/>
    </source>
</evidence>
<accession>A0A511DDI5</accession>
<reference evidence="2 3" key="1">
    <citation type="submission" date="2019-07" db="EMBL/GenBank/DDBJ databases">
        <title>Whole genome shotgun sequence of Pseudonocardia asaccharolytica NBRC 16224.</title>
        <authorList>
            <person name="Hosoyama A."/>
            <person name="Uohara A."/>
            <person name="Ohji S."/>
            <person name="Ichikawa N."/>
        </authorList>
    </citation>
    <scope>NUCLEOTIDE SEQUENCE [LARGE SCALE GENOMIC DNA]</scope>
    <source>
        <strain evidence="2 3">NBRC 16224</strain>
    </source>
</reference>
<dbReference type="Pfam" id="PF13358">
    <property type="entry name" value="DDE_3"/>
    <property type="match status" value="1"/>
</dbReference>
<protein>
    <recommendedName>
        <fullName evidence="1">Tc1-like transposase DDE domain-containing protein</fullName>
    </recommendedName>
</protein>
<evidence type="ECO:0000313" key="3">
    <source>
        <dbReference type="Proteomes" id="UP000321328"/>
    </source>
</evidence>
<dbReference type="InterPro" id="IPR036397">
    <property type="entry name" value="RNaseH_sf"/>
</dbReference>
<name>A0A511DDI5_9PSEU</name>
<dbReference type="RefSeq" id="WP_186814265.1">
    <property type="nucleotide sequence ID" value="NZ_BJVI01000157.1"/>
</dbReference>
<gene>
    <name evidence="2" type="ORF">PA7_48750</name>
</gene>